<accession>A0A1I4HTA7</accession>
<dbReference type="STRING" id="1123291.SAMN04490355_100534"/>
<keyword evidence="3" id="KW-1185">Reference proteome</keyword>
<dbReference type="Proteomes" id="UP000199520">
    <property type="component" value="Unassembled WGS sequence"/>
</dbReference>
<dbReference type="Gene3D" id="1.25.40.10">
    <property type="entry name" value="Tetratricopeptide repeat domain"/>
    <property type="match status" value="1"/>
</dbReference>
<dbReference type="Pfam" id="PF00535">
    <property type="entry name" value="Glycos_transf_2"/>
    <property type="match status" value="1"/>
</dbReference>
<dbReference type="InterPro" id="IPR019734">
    <property type="entry name" value="TPR_rpt"/>
</dbReference>
<dbReference type="EMBL" id="FOTS01000005">
    <property type="protein sequence ID" value="SFL45429.1"/>
    <property type="molecule type" value="Genomic_DNA"/>
</dbReference>
<gene>
    <name evidence="2" type="ORF">SAMN04490355_100534</name>
</gene>
<evidence type="ECO:0000313" key="3">
    <source>
        <dbReference type="Proteomes" id="UP000199520"/>
    </source>
</evidence>
<dbReference type="PANTHER" id="PTHR43685:SF2">
    <property type="entry name" value="GLYCOSYLTRANSFERASE 2-LIKE DOMAIN-CONTAINING PROTEIN"/>
    <property type="match status" value="1"/>
</dbReference>
<dbReference type="RefSeq" id="WP_090933042.1">
    <property type="nucleotide sequence ID" value="NZ_FOTS01000005.1"/>
</dbReference>
<dbReference type="InterPro" id="IPR011990">
    <property type="entry name" value="TPR-like_helical_dom_sf"/>
</dbReference>
<evidence type="ECO:0000259" key="1">
    <source>
        <dbReference type="Pfam" id="PF00535"/>
    </source>
</evidence>
<evidence type="ECO:0000313" key="2">
    <source>
        <dbReference type="EMBL" id="SFL45429.1"/>
    </source>
</evidence>
<dbReference type="SUPFAM" id="SSF48452">
    <property type="entry name" value="TPR-like"/>
    <property type="match status" value="1"/>
</dbReference>
<dbReference type="SUPFAM" id="SSF53448">
    <property type="entry name" value="Nucleotide-diphospho-sugar transferases"/>
    <property type="match status" value="1"/>
</dbReference>
<name>A0A1I4HTA7_9FIRM</name>
<dbReference type="OrthoDB" id="396512at2"/>
<dbReference type="InterPro" id="IPR050834">
    <property type="entry name" value="Glycosyltransf_2"/>
</dbReference>
<reference evidence="3" key="1">
    <citation type="submission" date="2016-10" db="EMBL/GenBank/DDBJ databases">
        <authorList>
            <person name="Varghese N."/>
            <person name="Submissions S."/>
        </authorList>
    </citation>
    <scope>NUCLEOTIDE SEQUENCE [LARGE SCALE GENOMIC DNA]</scope>
    <source>
        <strain evidence="3">DSM 13327</strain>
    </source>
</reference>
<sequence>MNKFTTHASRVVSAVVPVYNAAAYIRETIESLLRQEEPLGEIIIVDDGSSDNTCEIVEKVAATDSRLKLCRLPYNQGVSAARNFGIQVSNGEWILFLDGDDIADERLLIRQLSHVRQLSEEGYGDVILVHSAYQQIDEIGNKINGITRWKQVYPQEILGYFLLRNHIITTSGVLAYKKVLMQTGGFNPKLHYAEDWDLWLRLAQKGGFGYVDEPLVFVRRHSENTSKSVTTGLQGEQCVLNQYNIELIKTAIFRRDLPWEVNSADYAAMLFRLDKWEDGYHFLEQALGINAGFSTGHFLKGLYYVKNQEWLNARQSFEQTLMLDEQHGAALNNLGALLAAKMRTNEALYCLNRALEIFPGYLDAKRNIELLSNMNGKSLNYDELHFTWRELRPVLLAYSE</sequence>
<dbReference type="InterPro" id="IPR001173">
    <property type="entry name" value="Glyco_trans_2-like"/>
</dbReference>
<dbReference type="PANTHER" id="PTHR43685">
    <property type="entry name" value="GLYCOSYLTRANSFERASE"/>
    <property type="match status" value="1"/>
</dbReference>
<dbReference type="Gene3D" id="3.90.550.10">
    <property type="entry name" value="Spore Coat Polysaccharide Biosynthesis Protein SpsA, Chain A"/>
    <property type="match status" value="1"/>
</dbReference>
<protein>
    <submittedName>
        <fullName evidence="2">Tetratricopeptide repeat-containing protein</fullName>
    </submittedName>
</protein>
<organism evidence="2 3">
    <name type="scientific">Pelosinus propionicus DSM 13327</name>
    <dbReference type="NCBI Taxonomy" id="1123291"/>
    <lineage>
        <taxon>Bacteria</taxon>
        <taxon>Bacillati</taxon>
        <taxon>Bacillota</taxon>
        <taxon>Negativicutes</taxon>
        <taxon>Selenomonadales</taxon>
        <taxon>Sporomusaceae</taxon>
        <taxon>Pelosinus</taxon>
    </lineage>
</organism>
<feature type="domain" description="Glycosyltransferase 2-like" evidence="1">
    <location>
        <begin position="13"/>
        <end position="132"/>
    </location>
</feature>
<dbReference type="AlphaFoldDB" id="A0A1I4HTA7"/>
<dbReference type="SMART" id="SM00028">
    <property type="entry name" value="TPR"/>
    <property type="match status" value="2"/>
</dbReference>
<proteinExistence type="predicted"/>
<dbReference type="InterPro" id="IPR029044">
    <property type="entry name" value="Nucleotide-diphossugar_trans"/>
</dbReference>